<evidence type="ECO:0000256" key="4">
    <source>
        <dbReference type="ARBA" id="ARBA00023136"/>
    </source>
</evidence>
<dbReference type="InterPro" id="IPR007318">
    <property type="entry name" value="Phopholipid_MeTrfase"/>
</dbReference>
<evidence type="ECO:0000256" key="5">
    <source>
        <dbReference type="SAM" id="Phobius"/>
    </source>
</evidence>
<keyword evidence="4 5" id="KW-0472">Membrane</keyword>
<comment type="caution">
    <text evidence="6">The sequence shown here is derived from an EMBL/GenBank/DDBJ whole genome shotgun (WGS) entry which is preliminary data.</text>
</comment>
<gene>
    <name evidence="6" type="ORF">S01H1_36050</name>
</gene>
<feature type="transmembrane region" description="Helical" evidence="5">
    <location>
        <begin position="73"/>
        <end position="98"/>
    </location>
</feature>
<dbReference type="GO" id="GO:0016740">
    <property type="term" value="F:transferase activity"/>
    <property type="evidence" value="ECO:0007669"/>
    <property type="project" value="UniProtKB-ARBA"/>
</dbReference>
<keyword evidence="2 5" id="KW-0812">Transmembrane</keyword>
<evidence type="ECO:0000256" key="2">
    <source>
        <dbReference type="ARBA" id="ARBA00022692"/>
    </source>
</evidence>
<sequence>MMIIKVIAVTLSLLAFGYFIFRVVVRNNYLKRNKLSALSSVLEFVFFALHANAMYFYLPVRWPELPPLADNTVLFSLSIIAIIIGLVIVLLAMVPLGYKRAMGSESKALKTNGLYNFSRNPQLVGYGLLLIGFCLSYFEILSIIWFVIYLVVARWMVQSEEEYLLKKYGEEYKKYCYKVPRYIGIINKVTI</sequence>
<protein>
    <recommendedName>
        <fullName evidence="7">Steroid 5-alpha reductase C-terminal domain-containing protein</fullName>
    </recommendedName>
</protein>
<accession>X0UME1</accession>
<organism evidence="6">
    <name type="scientific">marine sediment metagenome</name>
    <dbReference type="NCBI Taxonomy" id="412755"/>
    <lineage>
        <taxon>unclassified sequences</taxon>
        <taxon>metagenomes</taxon>
        <taxon>ecological metagenomes</taxon>
    </lineage>
</organism>
<evidence type="ECO:0000313" key="6">
    <source>
        <dbReference type="EMBL" id="GAG01468.1"/>
    </source>
</evidence>
<name>X0UME1_9ZZZZ</name>
<reference evidence="6" key="1">
    <citation type="journal article" date="2014" name="Front. Microbiol.">
        <title>High frequency of phylogenetically diverse reductive dehalogenase-homologous genes in deep subseafloor sedimentary metagenomes.</title>
        <authorList>
            <person name="Kawai M."/>
            <person name="Futagami T."/>
            <person name="Toyoda A."/>
            <person name="Takaki Y."/>
            <person name="Nishi S."/>
            <person name="Hori S."/>
            <person name="Arai W."/>
            <person name="Tsubouchi T."/>
            <person name="Morono Y."/>
            <person name="Uchiyama I."/>
            <person name="Ito T."/>
            <person name="Fujiyama A."/>
            <person name="Inagaki F."/>
            <person name="Takami H."/>
        </authorList>
    </citation>
    <scope>NUCLEOTIDE SEQUENCE</scope>
    <source>
        <strain evidence="6">Expedition CK06-06</strain>
    </source>
</reference>
<comment type="subcellular location">
    <subcellularLocation>
        <location evidence="1">Endomembrane system</location>
        <topology evidence="1">Multi-pass membrane protein</topology>
    </subcellularLocation>
</comment>
<dbReference type="Pfam" id="PF04191">
    <property type="entry name" value="PEMT"/>
    <property type="match status" value="1"/>
</dbReference>
<dbReference type="PANTHER" id="PTHR12714:SF9">
    <property type="entry name" value="PROTEIN-S-ISOPRENYLCYSTEINE O-METHYLTRANSFERASE"/>
    <property type="match status" value="1"/>
</dbReference>
<feature type="transmembrane region" description="Helical" evidence="5">
    <location>
        <begin position="6"/>
        <end position="25"/>
    </location>
</feature>
<proteinExistence type="predicted"/>
<keyword evidence="3 5" id="KW-1133">Transmembrane helix</keyword>
<dbReference type="EMBL" id="BARS01022556">
    <property type="protein sequence ID" value="GAG01468.1"/>
    <property type="molecule type" value="Genomic_DNA"/>
</dbReference>
<evidence type="ECO:0000256" key="1">
    <source>
        <dbReference type="ARBA" id="ARBA00004127"/>
    </source>
</evidence>
<dbReference type="Gene3D" id="1.20.120.1630">
    <property type="match status" value="1"/>
</dbReference>
<evidence type="ECO:0008006" key="7">
    <source>
        <dbReference type="Google" id="ProtNLM"/>
    </source>
</evidence>
<dbReference type="AlphaFoldDB" id="X0UME1"/>
<feature type="transmembrane region" description="Helical" evidence="5">
    <location>
        <begin position="123"/>
        <end position="152"/>
    </location>
</feature>
<dbReference type="PANTHER" id="PTHR12714">
    <property type="entry name" value="PROTEIN-S ISOPRENYLCYSTEINE O-METHYLTRANSFERASE"/>
    <property type="match status" value="1"/>
</dbReference>
<feature type="transmembrane region" description="Helical" evidence="5">
    <location>
        <begin position="37"/>
        <end position="58"/>
    </location>
</feature>
<evidence type="ECO:0000256" key="3">
    <source>
        <dbReference type="ARBA" id="ARBA00022989"/>
    </source>
</evidence>
<dbReference type="GO" id="GO:0012505">
    <property type="term" value="C:endomembrane system"/>
    <property type="evidence" value="ECO:0007669"/>
    <property type="project" value="UniProtKB-SubCell"/>
</dbReference>